<evidence type="ECO:0000256" key="1">
    <source>
        <dbReference type="ARBA" id="ARBA00004167"/>
    </source>
</evidence>
<evidence type="ECO:0000259" key="8">
    <source>
        <dbReference type="Pfam" id="PF14416"/>
    </source>
</evidence>
<dbReference type="Proteomes" id="UP001632038">
    <property type="component" value="Unassembled WGS sequence"/>
</dbReference>
<dbReference type="InterPro" id="IPR029962">
    <property type="entry name" value="TBL"/>
</dbReference>
<name>A0ABD3C4Q4_9LAMI</name>
<sequence>MYIIPKASSTRTTSMEQNSNKKTKNILILLAIALILITIFRLNYPFLKDYYSLSSYKLKSGLIGASFIHAEDIPITDNEEKCDIFTGEWIPSRGDPVYTNNTCWAIHEHQNCMKYGRPDDGFLKWRWKPNGCDLPGFNPFQFLDMVRGKSMAFVGDSVGRNQMQSMICLLSRVEYPIDVSPTSDEHFKRWRYENYNFTLAYFTTPFLVRTKERDSDGPTHTGLFNLYLDEPDEKWSTQIDGFDYVILSSGHWFTRTAVYYERRRVSGCRYCQIPGIADLPMMYGYRRAFRTAFKAINGREKFNGVVFLRTFAPSHFENGIWNEGGDCVRRRPFRSNETMLEGVNLDFYMVQLEEFRAAQRLGKKKFRLMDTTQAMLLRPDGHPSRYGHWPNENVTLYNDCVHWCLPGPIDTWADFLAHMIKMEARRIYKENILGSKKKIQ</sequence>
<reference evidence="10" key="1">
    <citation type="journal article" date="2024" name="IScience">
        <title>Strigolactones Initiate the Formation of Haustorium-like Structures in Castilleja.</title>
        <authorList>
            <person name="Buerger M."/>
            <person name="Peterson D."/>
            <person name="Chory J."/>
        </authorList>
    </citation>
    <scope>NUCLEOTIDE SEQUENCE [LARGE SCALE GENOMIC DNA]</scope>
</reference>
<dbReference type="GO" id="GO:0016020">
    <property type="term" value="C:membrane"/>
    <property type="evidence" value="ECO:0007669"/>
    <property type="project" value="UniProtKB-SubCell"/>
</dbReference>
<dbReference type="Pfam" id="PF14416">
    <property type="entry name" value="PMR5N"/>
    <property type="match status" value="1"/>
</dbReference>
<evidence type="ECO:0000256" key="5">
    <source>
        <dbReference type="ARBA" id="ARBA00022989"/>
    </source>
</evidence>
<keyword evidence="4" id="KW-0735">Signal-anchor</keyword>
<evidence type="ECO:0000256" key="4">
    <source>
        <dbReference type="ARBA" id="ARBA00022968"/>
    </source>
</evidence>
<dbReference type="InterPro" id="IPR026057">
    <property type="entry name" value="TBL_C"/>
</dbReference>
<dbReference type="AlphaFoldDB" id="A0ABD3C4Q4"/>
<dbReference type="InterPro" id="IPR025846">
    <property type="entry name" value="TBL_N"/>
</dbReference>
<evidence type="ECO:0000259" key="7">
    <source>
        <dbReference type="Pfam" id="PF13839"/>
    </source>
</evidence>
<dbReference type="Pfam" id="PF13839">
    <property type="entry name" value="PC-Esterase"/>
    <property type="match status" value="1"/>
</dbReference>
<comment type="subcellular location">
    <subcellularLocation>
        <location evidence="1">Membrane</location>
        <topology evidence="1">Single-pass membrane protein</topology>
    </subcellularLocation>
</comment>
<evidence type="ECO:0000256" key="2">
    <source>
        <dbReference type="ARBA" id="ARBA00007727"/>
    </source>
</evidence>
<organism evidence="9 10">
    <name type="scientific">Castilleja foliolosa</name>
    <dbReference type="NCBI Taxonomy" id="1961234"/>
    <lineage>
        <taxon>Eukaryota</taxon>
        <taxon>Viridiplantae</taxon>
        <taxon>Streptophyta</taxon>
        <taxon>Embryophyta</taxon>
        <taxon>Tracheophyta</taxon>
        <taxon>Spermatophyta</taxon>
        <taxon>Magnoliopsida</taxon>
        <taxon>eudicotyledons</taxon>
        <taxon>Gunneridae</taxon>
        <taxon>Pentapetalae</taxon>
        <taxon>asterids</taxon>
        <taxon>lamiids</taxon>
        <taxon>Lamiales</taxon>
        <taxon>Orobanchaceae</taxon>
        <taxon>Pedicularideae</taxon>
        <taxon>Castillejinae</taxon>
        <taxon>Castilleja</taxon>
    </lineage>
</organism>
<keyword evidence="3" id="KW-0812">Transmembrane</keyword>
<protein>
    <submittedName>
        <fullName evidence="9">Protein trichome birefringence-like 19</fullName>
    </submittedName>
</protein>
<dbReference type="PANTHER" id="PTHR32285">
    <property type="entry name" value="PROTEIN TRICHOME BIREFRINGENCE-LIKE 9-RELATED"/>
    <property type="match status" value="1"/>
</dbReference>
<accession>A0ABD3C4Q4</accession>
<feature type="domain" description="Trichome birefringence-like N-terminal" evidence="8">
    <location>
        <begin position="80"/>
        <end position="133"/>
    </location>
</feature>
<evidence type="ECO:0000256" key="3">
    <source>
        <dbReference type="ARBA" id="ARBA00022692"/>
    </source>
</evidence>
<comment type="similarity">
    <text evidence="2">Belongs to the PC-esterase family. TBL subfamily.</text>
</comment>
<feature type="domain" description="Trichome birefringence-like C-terminal" evidence="7">
    <location>
        <begin position="134"/>
        <end position="419"/>
    </location>
</feature>
<comment type="caution">
    <text evidence="9">The sequence shown here is derived from an EMBL/GenBank/DDBJ whole genome shotgun (WGS) entry which is preliminary data.</text>
</comment>
<evidence type="ECO:0000256" key="6">
    <source>
        <dbReference type="ARBA" id="ARBA00023136"/>
    </source>
</evidence>
<gene>
    <name evidence="9" type="primary">TBL19</name>
    <name evidence="9" type="ORF">CASFOL_032947</name>
</gene>
<keyword evidence="6" id="KW-0472">Membrane</keyword>
<keyword evidence="5" id="KW-1133">Transmembrane helix</keyword>
<keyword evidence="10" id="KW-1185">Reference proteome</keyword>
<dbReference type="EMBL" id="JAVIJP010000054">
    <property type="protein sequence ID" value="KAL3624131.1"/>
    <property type="molecule type" value="Genomic_DNA"/>
</dbReference>
<evidence type="ECO:0000313" key="9">
    <source>
        <dbReference type="EMBL" id="KAL3624131.1"/>
    </source>
</evidence>
<dbReference type="PANTHER" id="PTHR32285:SF48">
    <property type="entry name" value="PROTEIN TRICHOME BIREFRINGENCE-LIKE 19"/>
    <property type="match status" value="1"/>
</dbReference>
<proteinExistence type="inferred from homology"/>
<evidence type="ECO:0000313" key="10">
    <source>
        <dbReference type="Proteomes" id="UP001632038"/>
    </source>
</evidence>